<dbReference type="Gene3D" id="3.30.565.10">
    <property type="entry name" value="Histidine kinase-like ATPase, C-terminal domain"/>
    <property type="match status" value="1"/>
</dbReference>
<dbReference type="SMART" id="SM00388">
    <property type="entry name" value="HisKA"/>
    <property type="match status" value="1"/>
</dbReference>
<dbReference type="PRINTS" id="PR00344">
    <property type="entry name" value="BCTRLSENSOR"/>
</dbReference>
<dbReference type="AlphaFoldDB" id="A0A0H5SGQ1"/>
<keyword evidence="4" id="KW-0597">Phosphoprotein</keyword>
<dbReference type="InterPro" id="IPR003661">
    <property type="entry name" value="HisK_dim/P_dom"/>
</dbReference>
<dbReference type="FunFam" id="3.30.565.10:FF:000006">
    <property type="entry name" value="Sensor histidine kinase WalK"/>
    <property type="match status" value="1"/>
</dbReference>
<feature type="transmembrane region" description="Helical" evidence="8">
    <location>
        <begin position="163"/>
        <end position="181"/>
    </location>
</feature>
<dbReference type="SUPFAM" id="SSF47384">
    <property type="entry name" value="Homodimeric domain of signal transducing histidine kinase"/>
    <property type="match status" value="1"/>
</dbReference>
<evidence type="ECO:0000313" key="12">
    <source>
        <dbReference type="Proteomes" id="UP000236497"/>
    </source>
</evidence>
<feature type="domain" description="HAMP" evidence="10">
    <location>
        <begin position="183"/>
        <end position="235"/>
    </location>
</feature>
<comment type="subcellular location">
    <subcellularLocation>
        <location evidence="2">Membrane</location>
    </subcellularLocation>
</comment>
<dbReference type="SUPFAM" id="SSF158472">
    <property type="entry name" value="HAMP domain-like"/>
    <property type="match status" value="1"/>
</dbReference>
<protein>
    <recommendedName>
        <fullName evidence="3">histidine kinase</fullName>
        <ecNumber evidence="3">2.7.13.3</ecNumber>
    </recommendedName>
</protein>
<dbReference type="InterPro" id="IPR005467">
    <property type="entry name" value="His_kinase_dom"/>
</dbReference>
<keyword evidence="8" id="KW-0812">Transmembrane</keyword>
<keyword evidence="8" id="KW-0472">Membrane</keyword>
<evidence type="ECO:0000256" key="1">
    <source>
        <dbReference type="ARBA" id="ARBA00000085"/>
    </source>
</evidence>
<proteinExistence type="predicted"/>
<dbReference type="EC" id="2.7.13.3" evidence="3"/>
<feature type="transmembrane region" description="Helical" evidence="8">
    <location>
        <begin position="6"/>
        <end position="24"/>
    </location>
</feature>
<dbReference type="GO" id="GO:0000155">
    <property type="term" value="F:phosphorelay sensor kinase activity"/>
    <property type="evidence" value="ECO:0007669"/>
    <property type="project" value="InterPro"/>
</dbReference>
<dbReference type="Pfam" id="PF02518">
    <property type="entry name" value="HATPase_c"/>
    <property type="match status" value="1"/>
</dbReference>
<feature type="domain" description="Histidine kinase" evidence="9">
    <location>
        <begin position="243"/>
        <end position="460"/>
    </location>
</feature>
<evidence type="ECO:0000256" key="7">
    <source>
        <dbReference type="ARBA" id="ARBA00023012"/>
    </source>
</evidence>
<evidence type="ECO:0000256" key="3">
    <source>
        <dbReference type="ARBA" id="ARBA00012438"/>
    </source>
</evidence>
<keyword evidence="12" id="KW-1185">Reference proteome</keyword>
<dbReference type="PROSITE" id="PS50109">
    <property type="entry name" value="HIS_KIN"/>
    <property type="match status" value="1"/>
</dbReference>
<dbReference type="Gene3D" id="6.10.340.10">
    <property type="match status" value="1"/>
</dbReference>
<keyword evidence="6" id="KW-0418">Kinase</keyword>
<dbReference type="InterPro" id="IPR003660">
    <property type="entry name" value="HAMP_dom"/>
</dbReference>
<keyword evidence="8" id="KW-1133">Transmembrane helix</keyword>
<reference evidence="11 12" key="1">
    <citation type="submission" date="2015-06" db="EMBL/GenBank/DDBJ databases">
        <authorList>
            <person name="Wibberg Daniel"/>
        </authorList>
    </citation>
    <scope>NUCLEOTIDE SEQUENCE [LARGE SCALE GENOMIC DNA]</scope>
    <source>
        <strain evidence="11 12">T3/55T</strain>
    </source>
</reference>
<keyword evidence="7" id="KW-0902">Two-component regulatory system</keyword>
<evidence type="ECO:0000256" key="4">
    <source>
        <dbReference type="ARBA" id="ARBA00022553"/>
    </source>
</evidence>
<comment type="catalytic activity">
    <reaction evidence="1">
        <text>ATP + protein L-histidine = ADP + protein N-phospho-L-histidine.</text>
        <dbReference type="EC" id="2.7.13.3"/>
    </reaction>
</comment>
<dbReference type="PROSITE" id="PS50885">
    <property type="entry name" value="HAMP"/>
    <property type="match status" value="1"/>
</dbReference>
<gene>
    <name evidence="11" type="ORF">HHT355_1476</name>
</gene>
<dbReference type="InterPro" id="IPR036097">
    <property type="entry name" value="HisK_dim/P_sf"/>
</dbReference>
<dbReference type="CDD" id="cd00075">
    <property type="entry name" value="HATPase"/>
    <property type="match status" value="1"/>
</dbReference>
<evidence type="ECO:0000256" key="6">
    <source>
        <dbReference type="ARBA" id="ARBA00022777"/>
    </source>
</evidence>
<dbReference type="InterPro" id="IPR003594">
    <property type="entry name" value="HATPase_dom"/>
</dbReference>
<dbReference type="Proteomes" id="UP000236497">
    <property type="component" value="Unassembled WGS sequence"/>
</dbReference>
<dbReference type="CDD" id="cd00082">
    <property type="entry name" value="HisKA"/>
    <property type="match status" value="1"/>
</dbReference>
<organism evidence="11 12">
    <name type="scientific">Herbinix hemicellulosilytica</name>
    <dbReference type="NCBI Taxonomy" id="1564487"/>
    <lineage>
        <taxon>Bacteria</taxon>
        <taxon>Bacillati</taxon>
        <taxon>Bacillota</taxon>
        <taxon>Clostridia</taxon>
        <taxon>Lachnospirales</taxon>
        <taxon>Lachnospiraceae</taxon>
        <taxon>Herbinix</taxon>
    </lineage>
</organism>
<evidence type="ECO:0000259" key="9">
    <source>
        <dbReference type="PROSITE" id="PS50109"/>
    </source>
</evidence>
<dbReference type="InterPro" id="IPR036890">
    <property type="entry name" value="HATPase_C_sf"/>
</dbReference>
<dbReference type="GO" id="GO:0016036">
    <property type="term" value="P:cellular response to phosphate starvation"/>
    <property type="evidence" value="ECO:0007669"/>
    <property type="project" value="TreeGrafter"/>
</dbReference>
<dbReference type="InterPro" id="IPR004358">
    <property type="entry name" value="Sig_transdc_His_kin-like_C"/>
</dbReference>
<keyword evidence="5" id="KW-0808">Transferase</keyword>
<dbReference type="GO" id="GO:0005886">
    <property type="term" value="C:plasma membrane"/>
    <property type="evidence" value="ECO:0007669"/>
    <property type="project" value="TreeGrafter"/>
</dbReference>
<sequence>MLLVFIVVGLIPLYIFMYILLDNYEEKAVSSKFSQMQDQIIMLSNQIVPTGYLTLADVPEIDAEVNRIAEVFQGRILIVNSNLNIVEDTYGLYDDNKYLISKEVIQCFNGNISKVYDKENNYLILTHPITHTVDNQKTVVGAVVMNSSSKDIKSILLSLEQRAVIFSLALAIFIVLFAIIFSRKLTKPLTDIVSSIDRISEGVMDEGVSIKGYYEIEKISDSFNQMINRLQKIENSRQEFVSNVSHELKTPITSIKVLADSLLMQEDAPVELYREFMVDITEEIERESKIIDDLLALVKLNKTAGDMNISSVNINELLEQILKRLQPLAKKQNIEMIYESFRPVTADVDEVKLSLALTNLIENAIKYNVPDGWVRVSLNADHKYFYVKVSDSGIGIPEDALDLIFERFYRVDKARSRESGGTGLGLAITKSVIQMHRGAIKVHSVEGEGTTFNVRIPLNYIA</sequence>
<dbReference type="Gene3D" id="1.10.287.130">
    <property type="match status" value="1"/>
</dbReference>
<dbReference type="InterPro" id="IPR050351">
    <property type="entry name" value="BphY/WalK/GraS-like"/>
</dbReference>
<dbReference type="EMBL" id="CVTD020000016">
    <property type="protein sequence ID" value="CRZ34677.1"/>
    <property type="molecule type" value="Genomic_DNA"/>
</dbReference>
<dbReference type="RefSeq" id="WP_242967605.1">
    <property type="nucleotide sequence ID" value="NZ_CVTD020000016.1"/>
</dbReference>
<dbReference type="PANTHER" id="PTHR45453:SF1">
    <property type="entry name" value="PHOSPHATE REGULON SENSOR PROTEIN PHOR"/>
    <property type="match status" value="1"/>
</dbReference>
<evidence type="ECO:0000256" key="5">
    <source>
        <dbReference type="ARBA" id="ARBA00022679"/>
    </source>
</evidence>
<evidence type="ECO:0000256" key="2">
    <source>
        <dbReference type="ARBA" id="ARBA00004370"/>
    </source>
</evidence>
<dbReference type="Pfam" id="PF00512">
    <property type="entry name" value="HisKA"/>
    <property type="match status" value="1"/>
</dbReference>
<evidence type="ECO:0000259" key="10">
    <source>
        <dbReference type="PROSITE" id="PS50885"/>
    </source>
</evidence>
<name>A0A0H5SGQ1_HERHM</name>
<dbReference type="GO" id="GO:0004721">
    <property type="term" value="F:phosphoprotein phosphatase activity"/>
    <property type="evidence" value="ECO:0007669"/>
    <property type="project" value="TreeGrafter"/>
</dbReference>
<dbReference type="SMART" id="SM00304">
    <property type="entry name" value="HAMP"/>
    <property type="match status" value="1"/>
</dbReference>
<dbReference type="PANTHER" id="PTHR45453">
    <property type="entry name" value="PHOSPHATE REGULON SENSOR PROTEIN PHOR"/>
    <property type="match status" value="1"/>
</dbReference>
<evidence type="ECO:0000256" key="8">
    <source>
        <dbReference type="SAM" id="Phobius"/>
    </source>
</evidence>
<dbReference type="SUPFAM" id="SSF55874">
    <property type="entry name" value="ATPase domain of HSP90 chaperone/DNA topoisomerase II/histidine kinase"/>
    <property type="match status" value="1"/>
</dbReference>
<dbReference type="CDD" id="cd06225">
    <property type="entry name" value="HAMP"/>
    <property type="match status" value="1"/>
</dbReference>
<evidence type="ECO:0000313" key="11">
    <source>
        <dbReference type="EMBL" id="CRZ34677.1"/>
    </source>
</evidence>
<dbReference type="Pfam" id="PF00672">
    <property type="entry name" value="HAMP"/>
    <property type="match status" value="1"/>
</dbReference>
<dbReference type="SMART" id="SM00387">
    <property type="entry name" value="HATPase_c"/>
    <property type="match status" value="1"/>
</dbReference>
<accession>A0A0H5SGQ1</accession>